<dbReference type="EMBL" id="CP009123">
    <property type="protein sequence ID" value="AJA11692.1"/>
    <property type="molecule type" value="Genomic_DNA"/>
</dbReference>
<dbReference type="KEGG" id="sphk:SKP52_24250"/>
<proteinExistence type="predicted"/>
<dbReference type="AlphaFoldDB" id="A0A0A7PUE5"/>
<dbReference type="Proteomes" id="UP000030907">
    <property type="component" value="Plasmid pSfKp5.2"/>
</dbReference>
<keyword evidence="2" id="KW-0732">Signal</keyword>
<keyword evidence="3" id="KW-0614">Plasmid</keyword>
<organism evidence="3 4">
    <name type="scientific">Sphingopyxis fribergensis</name>
    <dbReference type="NCBI Taxonomy" id="1515612"/>
    <lineage>
        <taxon>Bacteria</taxon>
        <taxon>Pseudomonadati</taxon>
        <taxon>Pseudomonadota</taxon>
        <taxon>Alphaproteobacteria</taxon>
        <taxon>Sphingomonadales</taxon>
        <taxon>Sphingomonadaceae</taxon>
        <taxon>Sphingopyxis</taxon>
    </lineage>
</organism>
<feature type="compositionally biased region" description="Basic and acidic residues" evidence="1">
    <location>
        <begin position="36"/>
        <end position="46"/>
    </location>
</feature>
<evidence type="ECO:0000256" key="2">
    <source>
        <dbReference type="SAM" id="SignalP"/>
    </source>
</evidence>
<evidence type="ECO:0000313" key="3">
    <source>
        <dbReference type="EMBL" id="AJA11692.1"/>
    </source>
</evidence>
<dbReference type="HOGENOM" id="CLU_703782_0_0_5"/>
<feature type="compositionally biased region" description="Low complexity" evidence="1">
    <location>
        <begin position="18"/>
        <end position="33"/>
    </location>
</feature>
<keyword evidence="4" id="KW-1185">Reference proteome</keyword>
<feature type="signal peptide" evidence="2">
    <location>
        <begin position="1"/>
        <end position="23"/>
    </location>
</feature>
<accession>A0A0A7PUE5</accession>
<dbReference type="OrthoDB" id="7441640at2"/>
<name>A0A0A7PUE5_9SPHN</name>
<protein>
    <submittedName>
        <fullName evidence="3">Putative secreted protein</fullName>
    </submittedName>
</protein>
<sequence>MRRHLVISSLLIAAASCPSQSSAQSANENSAQEVAETEKARSEARKAAADARKAEIEAEIALEKARFSFLPQSPAEGKVTLGDGAGKAEAAMLTTSAIRKAAEEIVKKAKPPAKTILIAGSDQFDLSALLTFRAEAMGVEAQLKSALAVGDLASCTDGTIGVEIVGAGVSTLITGVAGMLRTDTELRGIKTELDAQLLARAIAAIEPGLVIPKYRINPAVSKNNSVLCQLNRLDLARGTAQAKLTAAPPPSADSKARLEGAIKRFDDFYQSWTKPGEGGTVRLAAAIAQAEFLGADTRVLRVHLDSQGGSLLTRRNLWTALGAKAIAVSGGVVASFTLDDPATGAIEKSGVYICGTTLTDFRKVQKLKGLEAFCEPTEPTDPAEPKGGQVAE</sequence>
<evidence type="ECO:0000313" key="4">
    <source>
        <dbReference type="Proteomes" id="UP000030907"/>
    </source>
</evidence>
<feature type="region of interest" description="Disordered" evidence="1">
    <location>
        <begin position="18"/>
        <end position="46"/>
    </location>
</feature>
<evidence type="ECO:0000256" key="1">
    <source>
        <dbReference type="SAM" id="MobiDB-lite"/>
    </source>
</evidence>
<feature type="chain" id="PRO_5002031050" evidence="2">
    <location>
        <begin position="24"/>
        <end position="392"/>
    </location>
</feature>
<reference evidence="3 4" key="1">
    <citation type="journal article" date="2015" name="Int. J. Syst. Evol. Microbiol.">
        <title>Description of Sphingopyxis fribergensis sp. nov. - a soil bacterium with the ability to degrade styrene and phenylacetic acid.</title>
        <authorList>
            <person name="Oelschlagel M."/>
            <person name="Ruckert C."/>
            <person name="Kalinowski J."/>
            <person name="Schmidt G."/>
            <person name="Schlomann M."/>
            <person name="Tischler D."/>
        </authorList>
    </citation>
    <scope>NUCLEOTIDE SEQUENCE [LARGE SCALE GENOMIC DNA]</scope>
    <source>
        <strain evidence="3 4">Kp5.2</strain>
        <plasmid evidence="3">pSfKp5.2</plasmid>
    </source>
</reference>
<geneLocation type="plasmid" evidence="3 4">
    <name>pSfKp5.2</name>
</geneLocation>
<dbReference type="PROSITE" id="PS51257">
    <property type="entry name" value="PROKAR_LIPOPROTEIN"/>
    <property type="match status" value="1"/>
</dbReference>
<gene>
    <name evidence="3" type="ORF">SKP52_24250</name>
</gene>